<dbReference type="KEGG" id="tpla:ElP_55890"/>
<dbReference type="AlphaFoldDB" id="A0A518HA19"/>
<name>A0A518HA19_9BACT</name>
<evidence type="ECO:0000313" key="2">
    <source>
        <dbReference type="Proteomes" id="UP000317835"/>
    </source>
</evidence>
<organism evidence="1 2">
    <name type="scientific">Tautonia plasticadhaerens</name>
    <dbReference type="NCBI Taxonomy" id="2527974"/>
    <lineage>
        <taxon>Bacteria</taxon>
        <taxon>Pseudomonadati</taxon>
        <taxon>Planctomycetota</taxon>
        <taxon>Planctomycetia</taxon>
        <taxon>Isosphaerales</taxon>
        <taxon>Isosphaeraceae</taxon>
        <taxon>Tautonia</taxon>
    </lineage>
</organism>
<proteinExistence type="predicted"/>
<keyword evidence="2" id="KW-1185">Reference proteome</keyword>
<reference evidence="1 2" key="1">
    <citation type="submission" date="2019-02" db="EMBL/GenBank/DDBJ databases">
        <title>Deep-cultivation of Planctomycetes and their phenomic and genomic characterization uncovers novel biology.</title>
        <authorList>
            <person name="Wiegand S."/>
            <person name="Jogler M."/>
            <person name="Boedeker C."/>
            <person name="Pinto D."/>
            <person name="Vollmers J."/>
            <person name="Rivas-Marin E."/>
            <person name="Kohn T."/>
            <person name="Peeters S.H."/>
            <person name="Heuer A."/>
            <person name="Rast P."/>
            <person name="Oberbeckmann S."/>
            <person name="Bunk B."/>
            <person name="Jeske O."/>
            <person name="Meyerdierks A."/>
            <person name="Storesund J.E."/>
            <person name="Kallscheuer N."/>
            <person name="Luecker S."/>
            <person name="Lage O.M."/>
            <person name="Pohl T."/>
            <person name="Merkel B.J."/>
            <person name="Hornburger P."/>
            <person name="Mueller R.-W."/>
            <person name="Bruemmer F."/>
            <person name="Labrenz M."/>
            <person name="Spormann A.M."/>
            <person name="Op den Camp H."/>
            <person name="Overmann J."/>
            <person name="Amann R."/>
            <person name="Jetten M.S.M."/>
            <person name="Mascher T."/>
            <person name="Medema M.H."/>
            <person name="Devos D.P."/>
            <person name="Kaster A.-K."/>
            <person name="Ovreas L."/>
            <person name="Rohde M."/>
            <person name="Galperin M.Y."/>
            <person name="Jogler C."/>
        </authorList>
    </citation>
    <scope>NUCLEOTIDE SEQUENCE [LARGE SCALE GENOMIC DNA]</scope>
    <source>
        <strain evidence="1 2">ElP</strain>
    </source>
</reference>
<sequence>MSVPEVRALLRHLLEVRAWDVGEILRWSEWRRERNRRAAVSHRKRRLAVLRQRGVKSRTREPAL</sequence>
<dbReference type="RefSeq" id="WP_145275642.1">
    <property type="nucleotide sequence ID" value="NZ_CP036426.1"/>
</dbReference>
<protein>
    <submittedName>
        <fullName evidence="1">Uncharacterized protein</fullName>
    </submittedName>
</protein>
<evidence type="ECO:0000313" key="1">
    <source>
        <dbReference type="EMBL" id="QDV37647.1"/>
    </source>
</evidence>
<accession>A0A518HA19</accession>
<gene>
    <name evidence="1" type="ORF">ElP_55890</name>
</gene>
<dbReference type="Proteomes" id="UP000317835">
    <property type="component" value="Chromosome"/>
</dbReference>
<dbReference type="EMBL" id="CP036426">
    <property type="protein sequence ID" value="QDV37647.1"/>
    <property type="molecule type" value="Genomic_DNA"/>
</dbReference>